<dbReference type="GO" id="GO:0005737">
    <property type="term" value="C:cytoplasm"/>
    <property type="evidence" value="ECO:0007669"/>
    <property type="project" value="UniProtKB-SubCell"/>
</dbReference>
<evidence type="ECO:0000256" key="5">
    <source>
        <dbReference type="ARBA" id="ARBA00022840"/>
    </source>
</evidence>
<reference evidence="10 11" key="1">
    <citation type="submission" date="2017-02" db="EMBL/GenBank/DDBJ databases">
        <authorList>
            <person name="Peterson S.W."/>
        </authorList>
    </citation>
    <scope>NUCLEOTIDE SEQUENCE [LARGE SCALE GENOMIC DNA]</scope>
    <source>
        <strain evidence="10 11">LMG 22410</strain>
    </source>
</reference>
<dbReference type="GO" id="GO:0036431">
    <property type="term" value="F:dCMP kinase activity"/>
    <property type="evidence" value="ECO:0007669"/>
    <property type="project" value="InterPro"/>
</dbReference>
<comment type="catalytic activity">
    <reaction evidence="6 8">
        <text>dCMP + ATP = dCDP + ADP</text>
        <dbReference type="Rhea" id="RHEA:25094"/>
        <dbReference type="ChEBI" id="CHEBI:30616"/>
        <dbReference type="ChEBI" id="CHEBI:57566"/>
        <dbReference type="ChEBI" id="CHEBI:58593"/>
        <dbReference type="ChEBI" id="CHEBI:456216"/>
        <dbReference type="EC" id="2.7.4.25"/>
    </reaction>
</comment>
<proteinExistence type="inferred from homology"/>
<evidence type="ECO:0000313" key="11">
    <source>
        <dbReference type="Proteomes" id="UP000195787"/>
    </source>
</evidence>
<evidence type="ECO:0000256" key="1">
    <source>
        <dbReference type="ARBA" id="ARBA00009427"/>
    </source>
</evidence>
<feature type="binding site" evidence="8">
    <location>
        <begin position="21"/>
        <end position="29"/>
    </location>
    <ligand>
        <name>ATP</name>
        <dbReference type="ChEBI" id="CHEBI:30616"/>
    </ligand>
</feature>
<keyword evidence="4 8" id="KW-0418">Kinase</keyword>
<feature type="domain" description="Cytidylate kinase" evidence="9">
    <location>
        <begin position="17"/>
        <end position="226"/>
    </location>
</feature>
<evidence type="ECO:0000256" key="4">
    <source>
        <dbReference type="ARBA" id="ARBA00022777"/>
    </source>
</evidence>
<name>A0A1R4GJU7_9MICO</name>
<dbReference type="Proteomes" id="UP000195787">
    <property type="component" value="Unassembled WGS sequence"/>
</dbReference>
<dbReference type="HAMAP" id="MF_00238">
    <property type="entry name" value="Cytidyl_kinase_type1"/>
    <property type="match status" value="1"/>
</dbReference>
<sequence length="231" mass="25078">MTDAEKKDARMSENVVVGIDGPAGSGKSSVARAAARELGFQFLDTGAAYRSLGWLVYDRGADPGIREHVLKTLEQFDYEISLESGSQRVLVNGLDVTAQIRAEHISGAASRVAVVPEVRTRVNEIFRGLIQSAEPGIVVEGRDITTVVAPDADVRILLTARPEIRAERRASDVGEDADAIAKRIRDRDDRDMGNSDFMEPADGVHLVDSSDLSFNQTVQAVVNLVHGRTPR</sequence>
<dbReference type="EC" id="2.7.4.25" evidence="8"/>
<dbReference type="CDD" id="cd02020">
    <property type="entry name" value="CMPK"/>
    <property type="match status" value="1"/>
</dbReference>
<dbReference type="RefSeq" id="WP_234988583.1">
    <property type="nucleotide sequence ID" value="NZ_FUHU01000045.1"/>
</dbReference>
<dbReference type="NCBIfam" id="TIGR00017">
    <property type="entry name" value="cmk"/>
    <property type="match status" value="1"/>
</dbReference>
<keyword evidence="2 8" id="KW-0808">Transferase</keyword>
<dbReference type="AlphaFoldDB" id="A0A1R4GJU7"/>
<dbReference type="InterPro" id="IPR027417">
    <property type="entry name" value="P-loop_NTPase"/>
</dbReference>
<dbReference type="GO" id="GO:0036430">
    <property type="term" value="F:CMP kinase activity"/>
    <property type="evidence" value="ECO:0007669"/>
    <property type="project" value="RHEA"/>
</dbReference>
<keyword evidence="3 8" id="KW-0547">Nucleotide-binding</keyword>
<evidence type="ECO:0000256" key="6">
    <source>
        <dbReference type="ARBA" id="ARBA00047615"/>
    </source>
</evidence>
<keyword evidence="5 8" id="KW-0067">ATP-binding</keyword>
<comment type="similarity">
    <text evidence="1 8">Belongs to the cytidylate kinase family. Type 1 subfamily.</text>
</comment>
<dbReference type="Pfam" id="PF02224">
    <property type="entry name" value="Cytidylate_kin"/>
    <property type="match status" value="1"/>
</dbReference>
<organism evidence="10 11">
    <name type="scientific">Agrococcus casei LMG 22410</name>
    <dbReference type="NCBI Taxonomy" id="1255656"/>
    <lineage>
        <taxon>Bacteria</taxon>
        <taxon>Bacillati</taxon>
        <taxon>Actinomycetota</taxon>
        <taxon>Actinomycetes</taxon>
        <taxon>Micrococcales</taxon>
        <taxon>Microbacteriaceae</taxon>
        <taxon>Agrococcus</taxon>
    </lineage>
</organism>
<dbReference type="Gene3D" id="3.40.50.300">
    <property type="entry name" value="P-loop containing nucleotide triphosphate hydrolases"/>
    <property type="match status" value="1"/>
</dbReference>
<gene>
    <name evidence="8" type="primary">cmk</name>
    <name evidence="10" type="ORF">CZ674_12625</name>
</gene>
<dbReference type="GeneID" id="303174054"/>
<keyword evidence="11" id="KW-1185">Reference proteome</keyword>
<accession>A0A1R4GJU7</accession>
<keyword evidence="8" id="KW-0963">Cytoplasm</keyword>
<dbReference type="GO" id="GO:0006220">
    <property type="term" value="P:pyrimidine nucleotide metabolic process"/>
    <property type="evidence" value="ECO:0007669"/>
    <property type="project" value="UniProtKB-UniRule"/>
</dbReference>
<dbReference type="GO" id="GO:0005524">
    <property type="term" value="F:ATP binding"/>
    <property type="evidence" value="ECO:0007669"/>
    <property type="project" value="UniProtKB-UniRule"/>
</dbReference>
<evidence type="ECO:0000256" key="8">
    <source>
        <dbReference type="HAMAP-Rule" id="MF_00238"/>
    </source>
</evidence>
<evidence type="ECO:0000256" key="3">
    <source>
        <dbReference type="ARBA" id="ARBA00022741"/>
    </source>
</evidence>
<dbReference type="EMBL" id="FUHU01000045">
    <property type="protein sequence ID" value="SJM68466.1"/>
    <property type="molecule type" value="Genomic_DNA"/>
</dbReference>
<evidence type="ECO:0000313" key="10">
    <source>
        <dbReference type="EMBL" id="SJM68466.1"/>
    </source>
</evidence>
<evidence type="ECO:0000259" key="9">
    <source>
        <dbReference type="Pfam" id="PF02224"/>
    </source>
</evidence>
<comment type="catalytic activity">
    <reaction evidence="7 8">
        <text>CMP + ATP = CDP + ADP</text>
        <dbReference type="Rhea" id="RHEA:11600"/>
        <dbReference type="ChEBI" id="CHEBI:30616"/>
        <dbReference type="ChEBI" id="CHEBI:58069"/>
        <dbReference type="ChEBI" id="CHEBI:60377"/>
        <dbReference type="ChEBI" id="CHEBI:456216"/>
        <dbReference type="EC" id="2.7.4.25"/>
    </reaction>
</comment>
<dbReference type="SUPFAM" id="SSF52540">
    <property type="entry name" value="P-loop containing nucleoside triphosphate hydrolases"/>
    <property type="match status" value="1"/>
</dbReference>
<protein>
    <recommendedName>
        <fullName evidence="8">Cytidylate kinase</fullName>
        <shortName evidence="8">CK</shortName>
        <ecNumber evidence="8">2.7.4.25</ecNumber>
    </recommendedName>
    <alternativeName>
        <fullName evidence="8">Cytidine monophosphate kinase</fullName>
        <shortName evidence="8">CMP kinase</shortName>
    </alternativeName>
</protein>
<dbReference type="InterPro" id="IPR003136">
    <property type="entry name" value="Cytidylate_kin"/>
</dbReference>
<evidence type="ECO:0000256" key="7">
    <source>
        <dbReference type="ARBA" id="ARBA00048478"/>
    </source>
</evidence>
<dbReference type="InterPro" id="IPR011994">
    <property type="entry name" value="Cytidylate_kinase_dom"/>
</dbReference>
<comment type="subcellular location">
    <subcellularLocation>
        <location evidence="8">Cytoplasm</location>
    </subcellularLocation>
</comment>
<evidence type="ECO:0000256" key="2">
    <source>
        <dbReference type="ARBA" id="ARBA00022679"/>
    </source>
</evidence>